<dbReference type="SMART" id="SM00499">
    <property type="entry name" value="AAI"/>
    <property type="match status" value="2"/>
</dbReference>
<dbReference type="InterPro" id="IPR036312">
    <property type="entry name" value="Bifun_inhib/LTP/seed_sf"/>
</dbReference>
<dbReference type="SUPFAM" id="SSF47699">
    <property type="entry name" value="Bifunctional inhibitor/lipid-transfer protein/seed storage 2S albumin"/>
    <property type="match status" value="2"/>
</dbReference>
<dbReference type="GO" id="GO:0008289">
    <property type="term" value="F:lipid binding"/>
    <property type="evidence" value="ECO:0007669"/>
    <property type="project" value="UniProtKB-KW"/>
</dbReference>
<keyword evidence="5" id="KW-1185">Reference proteome</keyword>
<dbReference type="Gene3D" id="1.10.110.10">
    <property type="entry name" value="Plant lipid-transfer and hydrophobic proteins"/>
    <property type="match status" value="2"/>
</dbReference>
<evidence type="ECO:0000259" key="3">
    <source>
        <dbReference type="SMART" id="SM00499"/>
    </source>
</evidence>
<feature type="domain" description="Bifunctional inhibitor/plant lipid transfer protein/seed storage helical" evidence="3">
    <location>
        <begin position="127"/>
        <end position="211"/>
    </location>
</feature>
<feature type="domain" description="Bifunctional inhibitor/plant lipid transfer protein/seed storage helical" evidence="3">
    <location>
        <begin position="31"/>
        <end position="115"/>
    </location>
</feature>
<proteinExistence type="inferred from homology"/>
<dbReference type="PRINTS" id="PR00382">
    <property type="entry name" value="LIPIDTRNSFER"/>
</dbReference>
<gene>
    <name evidence="4" type="ORF">IEQ34_012251</name>
</gene>
<sequence>MARIAMTTVIAVVMSVAMVARLPSKATGMTCGEVDFDLLPCLSYIRNGGDVPSDCCNGLSTLVDAAKTTDDRRTACNCLKSLASGASNDELNRAAGLPDKCNISLPYKLSPSTDCSKLPIKATGMTCGEVDFDLLPCLSYIRNGGDVPSDCCNGLSTLVDAAKTTDDRRTACNCLKSLASGASNDELNRAAGLPDKCNISLPYKLSPSTDCSKLQMLLNLFY</sequence>
<dbReference type="PANTHER" id="PTHR33076">
    <property type="entry name" value="NON-SPECIFIC LIPID-TRANSFER PROTEIN 2-RELATED"/>
    <property type="match status" value="1"/>
</dbReference>
<dbReference type="EMBL" id="JAGFBR010000011">
    <property type="protein sequence ID" value="KAH0459437.1"/>
    <property type="molecule type" value="Genomic_DNA"/>
</dbReference>
<dbReference type="Pfam" id="PF00234">
    <property type="entry name" value="Tryp_alpha_amyl"/>
    <property type="match status" value="2"/>
</dbReference>
<comment type="caution">
    <text evidence="4">The sequence shown here is derived from an EMBL/GenBank/DDBJ whole genome shotgun (WGS) entry which is preliminary data.</text>
</comment>
<keyword evidence="1" id="KW-0813">Transport</keyword>
<keyword evidence="2" id="KW-0732">Signal</keyword>
<evidence type="ECO:0000313" key="5">
    <source>
        <dbReference type="Proteomes" id="UP000775213"/>
    </source>
</evidence>
<feature type="signal peptide" evidence="2">
    <location>
        <begin position="1"/>
        <end position="28"/>
    </location>
</feature>
<evidence type="ECO:0000256" key="1">
    <source>
        <dbReference type="RuleBase" id="RU000628"/>
    </source>
</evidence>
<keyword evidence="1" id="KW-0446">Lipid-binding</keyword>
<evidence type="ECO:0000313" key="4">
    <source>
        <dbReference type="EMBL" id="KAH0459437.1"/>
    </source>
</evidence>
<evidence type="ECO:0000256" key="2">
    <source>
        <dbReference type="SAM" id="SignalP"/>
    </source>
</evidence>
<dbReference type="AlphaFoldDB" id="A0AAV7GV38"/>
<reference evidence="4 5" key="1">
    <citation type="journal article" date="2021" name="Hortic Res">
        <title>Chromosome-scale assembly of the Dendrobium chrysotoxum genome enhances the understanding of orchid evolution.</title>
        <authorList>
            <person name="Zhang Y."/>
            <person name="Zhang G.Q."/>
            <person name="Zhang D."/>
            <person name="Liu X.D."/>
            <person name="Xu X.Y."/>
            <person name="Sun W.H."/>
            <person name="Yu X."/>
            <person name="Zhu X."/>
            <person name="Wang Z.W."/>
            <person name="Zhao X."/>
            <person name="Zhong W.Y."/>
            <person name="Chen H."/>
            <person name="Yin W.L."/>
            <person name="Huang T."/>
            <person name="Niu S.C."/>
            <person name="Liu Z.J."/>
        </authorList>
    </citation>
    <scope>NUCLEOTIDE SEQUENCE [LARGE SCALE GENOMIC DNA]</scope>
    <source>
        <strain evidence="4">Lindl</strain>
    </source>
</reference>
<protein>
    <recommendedName>
        <fullName evidence="1">Non-specific lipid-transfer protein</fullName>
    </recommendedName>
</protein>
<dbReference type="GO" id="GO:0006869">
    <property type="term" value="P:lipid transport"/>
    <property type="evidence" value="ECO:0007669"/>
    <property type="project" value="InterPro"/>
</dbReference>
<dbReference type="InterPro" id="IPR000528">
    <property type="entry name" value="Plant_nsLTP"/>
</dbReference>
<name>A0AAV7GV38_DENCH</name>
<dbReference type="PROSITE" id="PS00597">
    <property type="entry name" value="PLANT_LTP"/>
    <property type="match status" value="2"/>
</dbReference>
<comment type="function">
    <text evidence="1">Plant non-specific lipid-transfer proteins transfer phospholipids as well as galactolipids across membranes. May play a role in wax or cutin deposition in the cell walls of expanding epidermal cells and certain secretory tissues.</text>
</comment>
<dbReference type="InterPro" id="IPR016140">
    <property type="entry name" value="Bifunc_inhib/LTP/seed_store"/>
</dbReference>
<dbReference type="CDD" id="cd01960">
    <property type="entry name" value="nsLTP1"/>
    <property type="match status" value="2"/>
</dbReference>
<comment type="similarity">
    <text evidence="1">Belongs to the plant LTP family.</text>
</comment>
<feature type="chain" id="PRO_5043350138" description="Non-specific lipid-transfer protein" evidence="2">
    <location>
        <begin position="29"/>
        <end position="222"/>
    </location>
</feature>
<accession>A0AAV7GV38</accession>
<dbReference type="Proteomes" id="UP000775213">
    <property type="component" value="Unassembled WGS sequence"/>
</dbReference>
<organism evidence="4 5">
    <name type="scientific">Dendrobium chrysotoxum</name>
    <name type="common">Orchid</name>
    <dbReference type="NCBI Taxonomy" id="161865"/>
    <lineage>
        <taxon>Eukaryota</taxon>
        <taxon>Viridiplantae</taxon>
        <taxon>Streptophyta</taxon>
        <taxon>Embryophyta</taxon>
        <taxon>Tracheophyta</taxon>
        <taxon>Spermatophyta</taxon>
        <taxon>Magnoliopsida</taxon>
        <taxon>Liliopsida</taxon>
        <taxon>Asparagales</taxon>
        <taxon>Orchidaceae</taxon>
        <taxon>Epidendroideae</taxon>
        <taxon>Malaxideae</taxon>
        <taxon>Dendrobiinae</taxon>
        <taxon>Dendrobium</taxon>
    </lineage>
</organism>